<sequence>MPCNPMVTVFSSLDAAQESRPDSQGLAVIDFHASKTESPLDHTNLGHYMVGTAPEEERNTESGPKIFTVGQLQSQAPYWLTIPILRRKQQLNSDSVPIWLVTSKLIPEDLTGVEDRTIQTRWKIHQRIGSTLAISLSPIYCQNYYSLSSPVDMIGVDHLISAIHIDHRRTWKCIIGPGRTEHCLLGNCKVLTCGSNRLTSTVVTSVDLSFVNKTVHFPVLMSLLNFNCHVKVPISLC</sequence>
<proteinExistence type="predicted"/>
<evidence type="ECO:0000313" key="1">
    <source>
        <dbReference type="EMBL" id="KAF2205579.1"/>
    </source>
</evidence>
<name>A0A9P4JYK8_9PLEO</name>
<organism evidence="1 2">
    <name type="scientific">Delitschia confertaspora ATCC 74209</name>
    <dbReference type="NCBI Taxonomy" id="1513339"/>
    <lineage>
        <taxon>Eukaryota</taxon>
        <taxon>Fungi</taxon>
        <taxon>Dikarya</taxon>
        <taxon>Ascomycota</taxon>
        <taxon>Pezizomycotina</taxon>
        <taxon>Dothideomycetes</taxon>
        <taxon>Pleosporomycetidae</taxon>
        <taxon>Pleosporales</taxon>
        <taxon>Delitschiaceae</taxon>
        <taxon>Delitschia</taxon>
    </lineage>
</organism>
<dbReference type="EMBL" id="ML993853">
    <property type="protein sequence ID" value="KAF2205579.1"/>
    <property type="molecule type" value="Genomic_DNA"/>
</dbReference>
<dbReference type="AlphaFoldDB" id="A0A9P4JYK8"/>
<dbReference type="Proteomes" id="UP000799536">
    <property type="component" value="Unassembled WGS sequence"/>
</dbReference>
<gene>
    <name evidence="1" type="ORF">GQ43DRAFT_300709</name>
</gene>
<comment type="caution">
    <text evidence="1">The sequence shown here is derived from an EMBL/GenBank/DDBJ whole genome shotgun (WGS) entry which is preliminary data.</text>
</comment>
<protein>
    <submittedName>
        <fullName evidence="1">Uncharacterized protein</fullName>
    </submittedName>
</protein>
<evidence type="ECO:0000313" key="2">
    <source>
        <dbReference type="Proteomes" id="UP000799536"/>
    </source>
</evidence>
<accession>A0A9P4JYK8</accession>
<keyword evidence="2" id="KW-1185">Reference proteome</keyword>
<reference evidence="1" key="1">
    <citation type="journal article" date="2020" name="Stud. Mycol.">
        <title>101 Dothideomycetes genomes: a test case for predicting lifestyles and emergence of pathogens.</title>
        <authorList>
            <person name="Haridas S."/>
            <person name="Albert R."/>
            <person name="Binder M."/>
            <person name="Bloem J."/>
            <person name="Labutti K."/>
            <person name="Salamov A."/>
            <person name="Andreopoulos B."/>
            <person name="Baker S."/>
            <person name="Barry K."/>
            <person name="Bills G."/>
            <person name="Bluhm B."/>
            <person name="Cannon C."/>
            <person name="Castanera R."/>
            <person name="Culley D."/>
            <person name="Daum C."/>
            <person name="Ezra D."/>
            <person name="Gonzalez J."/>
            <person name="Henrissat B."/>
            <person name="Kuo A."/>
            <person name="Liang C."/>
            <person name="Lipzen A."/>
            <person name="Lutzoni F."/>
            <person name="Magnuson J."/>
            <person name="Mondo S."/>
            <person name="Nolan M."/>
            <person name="Ohm R."/>
            <person name="Pangilinan J."/>
            <person name="Park H.-J."/>
            <person name="Ramirez L."/>
            <person name="Alfaro M."/>
            <person name="Sun H."/>
            <person name="Tritt A."/>
            <person name="Yoshinaga Y."/>
            <person name="Zwiers L.-H."/>
            <person name="Turgeon B."/>
            <person name="Goodwin S."/>
            <person name="Spatafora J."/>
            <person name="Crous P."/>
            <person name="Grigoriev I."/>
        </authorList>
    </citation>
    <scope>NUCLEOTIDE SEQUENCE</scope>
    <source>
        <strain evidence="1">ATCC 74209</strain>
    </source>
</reference>